<evidence type="ECO:0000256" key="4">
    <source>
        <dbReference type="ARBA" id="ARBA00022915"/>
    </source>
</evidence>
<evidence type="ECO:0000259" key="13">
    <source>
        <dbReference type="Pfam" id="PF01113"/>
    </source>
</evidence>
<comment type="caution">
    <text evidence="15">The sequence shown here is derived from an EMBL/GenBank/DDBJ whole genome shotgun (WGS) entry which is preliminary data.</text>
</comment>
<dbReference type="GO" id="GO:0008839">
    <property type="term" value="F:4-hydroxy-tetrahydrodipicolinate reductase"/>
    <property type="evidence" value="ECO:0007669"/>
    <property type="project" value="UniProtKB-UniRule"/>
</dbReference>
<feature type="binding site" evidence="12">
    <location>
        <position position="132"/>
    </location>
    <ligand>
        <name>(S)-2,3,4,5-tetrahydrodipicolinate</name>
        <dbReference type="ChEBI" id="CHEBI:16845"/>
    </ligand>
</feature>
<dbReference type="UniPathway" id="UPA00034">
    <property type="reaction ID" value="UER00018"/>
</dbReference>
<evidence type="ECO:0000256" key="11">
    <source>
        <dbReference type="ARBA" id="ARBA00049396"/>
    </source>
</evidence>
<comment type="catalytic activity">
    <reaction evidence="10 12">
        <text>(S)-2,3,4,5-tetrahydrodipicolinate + NADP(+) + H2O = (2S,4S)-4-hydroxy-2,3,4,5-tetrahydrodipicolinate + NADPH + H(+)</text>
        <dbReference type="Rhea" id="RHEA:35331"/>
        <dbReference type="ChEBI" id="CHEBI:15377"/>
        <dbReference type="ChEBI" id="CHEBI:15378"/>
        <dbReference type="ChEBI" id="CHEBI:16845"/>
        <dbReference type="ChEBI" id="CHEBI:57783"/>
        <dbReference type="ChEBI" id="CHEBI:58349"/>
        <dbReference type="ChEBI" id="CHEBI:67139"/>
        <dbReference type="EC" id="1.17.1.8"/>
    </reaction>
</comment>
<dbReference type="EMBL" id="VIAR01000012">
    <property type="protein sequence ID" value="TQD35416.1"/>
    <property type="molecule type" value="Genomic_DNA"/>
</dbReference>
<dbReference type="EC" id="1.17.1.8" evidence="9 12"/>
<dbReference type="AlphaFoldDB" id="A0A507ZCA8"/>
<evidence type="ECO:0000313" key="16">
    <source>
        <dbReference type="Proteomes" id="UP000317169"/>
    </source>
</evidence>
<keyword evidence="12" id="KW-0963">Cytoplasm</keyword>
<evidence type="ECO:0000256" key="9">
    <source>
        <dbReference type="ARBA" id="ARBA00038983"/>
    </source>
</evidence>
<dbReference type="InterPro" id="IPR023940">
    <property type="entry name" value="DHDPR_bac"/>
</dbReference>
<proteinExistence type="inferred from homology"/>
<comment type="similarity">
    <text evidence="1 12">Belongs to the DapB family.</text>
</comment>
<keyword evidence="5 12" id="KW-0560">Oxidoreductase</keyword>
<dbReference type="NCBIfam" id="TIGR00036">
    <property type="entry name" value="dapB"/>
    <property type="match status" value="1"/>
</dbReference>
<keyword evidence="2 12" id="KW-0028">Amino-acid biosynthesis</keyword>
<evidence type="ECO:0000259" key="14">
    <source>
        <dbReference type="Pfam" id="PF05173"/>
    </source>
</evidence>
<dbReference type="SUPFAM" id="SSF51735">
    <property type="entry name" value="NAD(P)-binding Rossmann-fold domains"/>
    <property type="match status" value="1"/>
</dbReference>
<evidence type="ECO:0000256" key="7">
    <source>
        <dbReference type="ARBA" id="ARBA00023154"/>
    </source>
</evidence>
<organism evidence="15 16">
    <name type="scientific">Haloflavibacter putidus</name>
    <dbReference type="NCBI Taxonomy" id="2576776"/>
    <lineage>
        <taxon>Bacteria</taxon>
        <taxon>Pseudomonadati</taxon>
        <taxon>Bacteroidota</taxon>
        <taxon>Flavobacteriia</taxon>
        <taxon>Flavobacteriales</taxon>
        <taxon>Flavobacteriaceae</taxon>
        <taxon>Haloflavibacter</taxon>
    </lineage>
</organism>
<dbReference type="PANTHER" id="PTHR20836:SF0">
    <property type="entry name" value="4-HYDROXY-TETRAHYDRODIPICOLINATE REDUCTASE 1, CHLOROPLASTIC-RELATED"/>
    <property type="match status" value="1"/>
</dbReference>
<evidence type="ECO:0000256" key="3">
    <source>
        <dbReference type="ARBA" id="ARBA00022857"/>
    </source>
</evidence>
<comment type="caution">
    <text evidence="12">Lacks conserved residue(s) required for the propagation of feature annotation.</text>
</comment>
<dbReference type="Proteomes" id="UP000317169">
    <property type="component" value="Unassembled WGS sequence"/>
</dbReference>
<dbReference type="GO" id="GO:0019877">
    <property type="term" value="P:diaminopimelate biosynthetic process"/>
    <property type="evidence" value="ECO:0007669"/>
    <property type="project" value="UniProtKB-UniRule"/>
</dbReference>
<evidence type="ECO:0000256" key="12">
    <source>
        <dbReference type="HAMAP-Rule" id="MF_00102"/>
    </source>
</evidence>
<feature type="binding site" evidence="12">
    <location>
        <position position="21"/>
    </location>
    <ligand>
        <name>NAD(+)</name>
        <dbReference type="ChEBI" id="CHEBI:57540"/>
    </ligand>
</feature>
<keyword evidence="7 12" id="KW-0457">Lysine biosynthesis</keyword>
<feature type="binding site" evidence="12">
    <location>
        <begin position="96"/>
        <end position="99"/>
    </location>
    <ligand>
        <name>NAD(+)</name>
        <dbReference type="ChEBI" id="CHEBI:57540"/>
    </ligand>
</feature>
<evidence type="ECO:0000256" key="2">
    <source>
        <dbReference type="ARBA" id="ARBA00022605"/>
    </source>
</evidence>
<feature type="domain" description="Dihydrodipicolinate reductase C-terminal" evidence="14">
    <location>
        <begin position="102"/>
        <end position="234"/>
    </location>
</feature>
<keyword evidence="3 12" id="KW-0521">NADP</keyword>
<dbReference type="CDD" id="cd02274">
    <property type="entry name" value="DHDPR_N"/>
    <property type="match status" value="1"/>
</dbReference>
<feature type="active site" description="Proton donor" evidence="12">
    <location>
        <position position="135"/>
    </location>
</feature>
<evidence type="ECO:0000256" key="5">
    <source>
        <dbReference type="ARBA" id="ARBA00023002"/>
    </source>
</evidence>
<dbReference type="PIRSF" id="PIRSF000161">
    <property type="entry name" value="DHPR"/>
    <property type="match status" value="1"/>
</dbReference>
<comment type="catalytic activity">
    <reaction evidence="11 12">
        <text>(S)-2,3,4,5-tetrahydrodipicolinate + NAD(+) + H2O = (2S,4S)-4-hydroxy-2,3,4,5-tetrahydrodipicolinate + NADH + H(+)</text>
        <dbReference type="Rhea" id="RHEA:35323"/>
        <dbReference type="ChEBI" id="CHEBI:15377"/>
        <dbReference type="ChEBI" id="CHEBI:15378"/>
        <dbReference type="ChEBI" id="CHEBI:16845"/>
        <dbReference type="ChEBI" id="CHEBI:57540"/>
        <dbReference type="ChEBI" id="CHEBI:57945"/>
        <dbReference type="ChEBI" id="CHEBI:67139"/>
        <dbReference type="EC" id="1.17.1.8"/>
    </reaction>
</comment>
<comment type="subcellular location">
    <subcellularLocation>
        <location evidence="12">Cytoplasm</location>
    </subcellularLocation>
</comment>
<feature type="active site" description="Proton donor/acceptor" evidence="12">
    <location>
        <position position="131"/>
    </location>
</feature>
<keyword evidence="6 12" id="KW-0520">NAD</keyword>
<gene>
    <name evidence="12 15" type="primary">dapB</name>
    <name evidence="15" type="ORF">FKR84_11135</name>
</gene>
<sequence>MNIAILGYGKMGKTIEKIAIDRGHTIVCRLDNTPKKEDLAKADCAIEFSVPEAAFANLKACFKNAVPAVSGTTGWLDNYEEATKLCEENETGFIYASNFSLGVNLFFHLNKQLAKMMKNFEQYNPGIEETHHTQKADKPSGTAISLAEDIMAETNLKNWKLYEKMPQKTQENLPVVAKREPDVFGVHTVAYHSQLDTIEIKHEAHSREGFALGAVIAAEYLKDKKGIYTMKDVLGLQEL</sequence>
<accession>A0A507ZCA8</accession>
<comment type="pathway">
    <text evidence="8 12">Amino-acid biosynthesis; L-lysine biosynthesis via DAP pathway; (S)-tetrahydrodipicolinate from L-aspartate: step 4/4.</text>
</comment>
<dbReference type="Pfam" id="PF05173">
    <property type="entry name" value="DapB_C"/>
    <property type="match status" value="1"/>
</dbReference>
<dbReference type="RefSeq" id="WP_141422390.1">
    <property type="nucleotide sequence ID" value="NZ_VIAR01000012.1"/>
</dbReference>
<comment type="subunit">
    <text evidence="12">Homotetramer.</text>
</comment>
<keyword evidence="16" id="KW-1185">Reference proteome</keyword>
<evidence type="ECO:0000313" key="15">
    <source>
        <dbReference type="EMBL" id="TQD35416.1"/>
    </source>
</evidence>
<keyword evidence="4 12" id="KW-0220">Diaminopimelate biosynthesis</keyword>
<evidence type="ECO:0000256" key="6">
    <source>
        <dbReference type="ARBA" id="ARBA00023027"/>
    </source>
</evidence>
<comment type="function">
    <text evidence="12">Catalyzes the conversion of 4-hydroxy-tetrahydrodipicolinate (HTPA) to tetrahydrodipicolinate.</text>
</comment>
<name>A0A507ZCA8_9FLAO</name>
<dbReference type="GO" id="GO:0051287">
    <property type="term" value="F:NAD binding"/>
    <property type="evidence" value="ECO:0007669"/>
    <property type="project" value="UniProtKB-UniRule"/>
</dbReference>
<feature type="domain" description="Dihydrodipicolinate reductase N-terminal" evidence="13">
    <location>
        <begin position="1"/>
        <end position="99"/>
    </location>
</feature>
<dbReference type="Gene3D" id="3.30.360.10">
    <property type="entry name" value="Dihydrodipicolinate Reductase, domain 2"/>
    <property type="match status" value="1"/>
</dbReference>
<evidence type="ECO:0000256" key="10">
    <source>
        <dbReference type="ARBA" id="ARBA00049080"/>
    </source>
</evidence>
<evidence type="ECO:0000256" key="8">
    <source>
        <dbReference type="ARBA" id="ARBA00037922"/>
    </source>
</evidence>
<dbReference type="GO" id="GO:0016726">
    <property type="term" value="F:oxidoreductase activity, acting on CH or CH2 groups, NAD or NADP as acceptor"/>
    <property type="evidence" value="ECO:0007669"/>
    <property type="project" value="UniProtKB-UniRule"/>
</dbReference>
<protein>
    <recommendedName>
        <fullName evidence="9 12">4-hydroxy-tetrahydrodipicolinate reductase</fullName>
        <shortName evidence="12">HTPA reductase</shortName>
        <ecNumber evidence="9 12">1.17.1.8</ecNumber>
    </recommendedName>
</protein>
<reference evidence="15 16" key="1">
    <citation type="submission" date="2019-06" db="EMBL/GenBank/DDBJ databases">
        <title>Flavibacter putida gen. nov., sp. nov., a novel marine bacterium of the family Flavobacteriaceae isolated from coastal seawater.</title>
        <authorList>
            <person name="Feng X."/>
        </authorList>
    </citation>
    <scope>NUCLEOTIDE SEQUENCE [LARGE SCALE GENOMIC DNA]</scope>
    <source>
        <strain evidence="15 16">PLHSN227</strain>
    </source>
</reference>
<dbReference type="HAMAP" id="MF_00102">
    <property type="entry name" value="DapB"/>
    <property type="match status" value="1"/>
</dbReference>
<dbReference type="InterPro" id="IPR022663">
    <property type="entry name" value="DapB_C"/>
</dbReference>
<dbReference type="OrthoDB" id="9790352at2"/>
<dbReference type="Pfam" id="PF01113">
    <property type="entry name" value="DapB_N"/>
    <property type="match status" value="1"/>
</dbReference>
<dbReference type="GO" id="GO:0050661">
    <property type="term" value="F:NADP binding"/>
    <property type="evidence" value="ECO:0007669"/>
    <property type="project" value="UniProtKB-UniRule"/>
</dbReference>
<comment type="caution">
    <text evidence="12">Was originally thought to be a dihydrodipicolinate reductase (DHDPR), catalyzing the conversion of dihydrodipicolinate to tetrahydrodipicolinate. However, it was shown in E.coli that the substrate of the enzymatic reaction is not dihydrodipicolinate (DHDP) but in fact (2S,4S)-4-hydroxy-2,3,4,5-tetrahydrodipicolinic acid (HTPA), the product released by the DapA-catalyzed reaction.</text>
</comment>
<evidence type="ECO:0000256" key="1">
    <source>
        <dbReference type="ARBA" id="ARBA00006642"/>
    </source>
</evidence>
<dbReference type="Gene3D" id="3.40.50.720">
    <property type="entry name" value="NAD(P)-binding Rossmann-like Domain"/>
    <property type="match status" value="1"/>
</dbReference>
<dbReference type="PANTHER" id="PTHR20836">
    <property type="entry name" value="DIHYDRODIPICOLINATE REDUCTASE"/>
    <property type="match status" value="1"/>
</dbReference>
<dbReference type="GO" id="GO:0005829">
    <property type="term" value="C:cytosol"/>
    <property type="evidence" value="ECO:0007669"/>
    <property type="project" value="TreeGrafter"/>
</dbReference>
<feature type="binding site" evidence="12">
    <location>
        <begin position="141"/>
        <end position="142"/>
    </location>
    <ligand>
        <name>(S)-2,3,4,5-tetrahydrodipicolinate</name>
        <dbReference type="ChEBI" id="CHEBI:16845"/>
    </ligand>
</feature>
<feature type="binding site" evidence="12">
    <location>
        <begin position="71"/>
        <end position="73"/>
    </location>
    <ligand>
        <name>NAD(+)</name>
        <dbReference type="ChEBI" id="CHEBI:57540"/>
    </ligand>
</feature>
<dbReference type="SUPFAM" id="SSF55347">
    <property type="entry name" value="Glyceraldehyde-3-phosphate dehydrogenase-like, C-terminal domain"/>
    <property type="match status" value="1"/>
</dbReference>
<dbReference type="InterPro" id="IPR000846">
    <property type="entry name" value="DapB_N"/>
</dbReference>
<dbReference type="GO" id="GO:0009089">
    <property type="term" value="P:lysine biosynthetic process via diaminopimelate"/>
    <property type="evidence" value="ECO:0007669"/>
    <property type="project" value="UniProtKB-UniRule"/>
</dbReference>
<feature type="binding site" evidence="12">
    <location>
        <position position="22"/>
    </location>
    <ligand>
        <name>NADP(+)</name>
        <dbReference type="ChEBI" id="CHEBI:58349"/>
    </ligand>
</feature>
<dbReference type="InterPro" id="IPR036291">
    <property type="entry name" value="NAD(P)-bd_dom_sf"/>
</dbReference>